<feature type="signal peptide" evidence="4">
    <location>
        <begin position="1"/>
        <end position="22"/>
    </location>
</feature>
<evidence type="ECO:0000256" key="3">
    <source>
        <dbReference type="ARBA" id="ARBA00023121"/>
    </source>
</evidence>
<keyword evidence="4" id="KW-0732">Signal</keyword>
<dbReference type="GO" id="GO:0006869">
    <property type="term" value="P:lipid transport"/>
    <property type="evidence" value="ECO:0007669"/>
    <property type="project" value="InterPro"/>
</dbReference>
<dbReference type="SUPFAM" id="SSF47699">
    <property type="entry name" value="Bifunctional inhibitor/lipid-transfer protein/seed storage 2S albumin"/>
    <property type="match status" value="1"/>
</dbReference>
<comment type="caution">
    <text evidence="6">The sequence shown here is derived from an EMBL/GenBank/DDBJ whole genome shotgun (WGS) entry which is preliminary data.</text>
</comment>
<dbReference type="InterPro" id="IPR016140">
    <property type="entry name" value="Bifunc_inhib/LTP/seed_store"/>
</dbReference>
<comment type="similarity">
    <text evidence="1">Belongs to the plant LTP family.</text>
</comment>
<dbReference type="EMBL" id="JAVXUO010000861">
    <property type="protein sequence ID" value="KAK2988498.1"/>
    <property type="molecule type" value="Genomic_DNA"/>
</dbReference>
<feature type="domain" description="Bifunctional inhibitor/plant lipid transfer protein/seed storage helical" evidence="5">
    <location>
        <begin position="29"/>
        <end position="105"/>
    </location>
</feature>
<dbReference type="GO" id="GO:0008289">
    <property type="term" value="F:lipid binding"/>
    <property type="evidence" value="ECO:0007669"/>
    <property type="project" value="UniProtKB-KW"/>
</dbReference>
<keyword evidence="7" id="KW-1185">Reference proteome</keyword>
<dbReference type="InterPro" id="IPR000528">
    <property type="entry name" value="Plant_nsLTP"/>
</dbReference>
<evidence type="ECO:0000256" key="2">
    <source>
        <dbReference type="ARBA" id="ARBA00022448"/>
    </source>
</evidence>
<dbReference type="PANTHER" id="PTHR33076">
    <property type="entry name" value="NON-SPECIFIC LIPID-TRANSFER PROTEIN 2-RELATED"/>
    <property type="match status" value="1"/>
</dbReference>
<dbReference type="InterPro" id="IPR036312">
    <property type="entry name" value="Bifun_inhib/LTP/seed_sf"/>
</dbReference>
<feature type="chain" id="PRO_5041660445" description="Bifunctional inhibitor/plant lipid transfer protein/seed storage helical domain-containing protein" evidence="4">
    <location>
        <begin position="23"/>
        <end position="121"/>
    </location>
</feature>
<proteinExistence type="inferred from homology"/>
<evidence type="ECO:0000256" key="4">
    <source>
        <dbReference type="SAM" id="SignalP"/>
    </source>
</evidence>
<evidence type="ECO:0000256" key="1">
    <source>
        <dbReference type="ARBA" id="ARBA00009748"/>
    </source>
</evidence>
<dbReference type="Gene3D" id="1.10.110.10">
    <property type="entry name" value="Plant lipid-transfer and hydrophobic proteins"/>
    <property type="match status" value="1"/>
</dbReference>
<dbReference type="Pfam" id="PF00234">
    <property type="entry name" value="Tryp_alpha_amyl"/>
    <property type="match status" value="1"/>
</dbReference>
<protein>
    <recommendedName>
        <fullName evidence="5">Bifunctional inhibitor/plant lipid transfer protein/seed storage helical domain-containing protein</fullName>
    </recommendedName>
</protein>
<organism evidence="6 7">
    <name type="scientific">Escallonia rubra</name>
    <dbReference type="NCBI Taxonomy" id="112253"/>
    <lineage>
        <taxon>Eukaryota</taxon>
        <taxon>Viridiplantae</taxon>
        <taxon>Streptophyta</taxon>
        <taxon>Embryophyta</taxon>
        <taxon>Tracheophyta</taxon>
        <taxon>Spermatophyta</taxon>
        <taxon>Magnoliopsida</taxon>
        <taxon>eudicotyledons</taxon>
        <taxon>Gunneridae</taxon>
        <taxon>Pentapetalae</taxon>
        <taxon>asterids</taxon>
        <taxon>campanulids</taxon>
        <taxon>Escalloniales</taxon>
        <taxon>Escalloniaceae</taxon>
        <taxon>Escallonia</taxon>
    </lineage>
</organism>
<keyword evidence="2" id="KW-0813">Transport</keyword>
<accession>A0AA88UPB3</accession>
<evidence type="ECO:0000313" key="6">
    <source>
        <dbReference type="EMBL" id="KAK2988498.1"/>
    </source>
</evidence>
<name>A0AA88UPB3_9ASTE</name>
<gene>
    <name evidence="6" type="ORF">RJ640_014511</name>
</gene>
<dbReference type="AlphaFoldDB" id="A0AA88UPB3"/>
<dbReference type="Proteomes" id="UP001187471">
    <property type="component" value="Unassembled WGS sequence"/>
</dbReference>
<keyword evidence="3" id="KW-0446">Lipid-binding</keyword>
<evidence type="ECO:0000313" key="7">
    <source>
        <dbReference type="Proteomes" id="UP001187471"/>
    </source>
</evidence>
<reference evidence="6" key="1">
    <citation type="submission" date="2022-12" db="EMBL/GenBank/DDBJ databases">
        <title>Draft genome assemblies for two species of Escallonia (Escalloniales).</title>
        <authorList>
            <person name="Chanderbali A."/>
            <person name="Dervinis C."/>
            <person name="Anghel I."/>
            <person name="Soltis D."/>
            <person name="Soltis P."/>
            <person name="Zapata F."/>
        </authorList>
    </citation>
    <scope>NUCLEOTIDE SEQUENCE</scope>
    <source>
        <strain evidence="6">UCBG92.1500</strain>
        <tissue evidence="6">Leaf</tissue>
    </source>
</reference>
<sequence>MTKHVAYSSVALFVVLLVSARAHDYRPECMDVVDNFSWCAAYLEGVYDDPSPHCCDGLQVLNAIAKGQKGGARRICGCIEDMATETVHPPFMPSRINLLYLDCDIHLGFPISERMDCSMVD</sequence>
<evidence type="ECO:0000259" key="5">
    <source>
        <dbReference type="Pfam" id="PF00234"/>
    </source>
</evidence>